<evidence type="ECO:0000313" key="2">
    <source>
        <dbReference type="Proteomes" id="UP000075420"/>
    </source>
</evidence>
<dbReference type="Pfam" id="PF14559">
    <property type="entry name" value="TPR_19"/>
    <property type="match status" value="1"/>
</dbReference>
<dbReference type="SMART" id="SM00028">
    <property type="entry name" value="TPR"/>
    <property type="match status" value="3"/>
</dbReference>
<comment type="caution">
    <text evidence="1">The sequence shown here is derived from an EMBL/GenBank/DDBJ whole genome shotgun (WGS) entry which is preliminary data.</text>
</comment>
<dbReference type="Gene3D" id="1.25.40.10">
    <property type="entry name" value="Tetratricopeptide repeat domain"/>
    <property type="match status" value="2"/>
</dbReference>
<dbReference type="Proteomes" id="UP000075420">
    <property type="component" value="Unassembled WGS sequence"/>
</dbReference>
<accession>A0A150P1P3</accession>
<dbReference type="SUPFAM" id="SSF48452">
    <property type="entry name" value="TPR-like"/>
    <property type="match status" value="1"/>
</dbReference>
<sequence length="581" mass="62560">MDRAELTHLLDTAERAPRENRARMLLDEVRPHLAAPWVDEVLHARARSLCERHGLACPPRAEAPLRAGETWLLLAGPGGQGHVVRLVAGGAGVEPGPAAQAEGRRALHGLHAAAASRGRRIPQDVAMRGIRVRGGLSRMEIEGGSLGLSTAIATLSAALRTPPRCNVAGSAVVLPDGRLGRVSFLAEKVRVLRAQWPDVDTLVVAAEQDHIETVSGLVRVVPALDLAAACAHFELSLESLPRCRIEERRPMLAGLGSHEHKPHDVAQWLEKSAEAWEVARAFHVEGCAPEAIEARLLAAIFASHAGDGLLSRAILADVSEEDVGSRPPLRVRKLIYLATATIDDDVVLAERTAARAVELCAELSGDDRAVLIGQALGTHGRTLLHAGRLDEAEPLLRAALEHHRNNMEAQWPRSACYLATCLRHAGRAAEALELIGEALAAAERHSEHWEVADTTALYLHLERGRALAVLGRLRDAALDLEHVVRNQDLAAAYPRLGAHRTLADVLARLGDADEARKHLRVCVDIARGTGQQTLRRVGGVAAAEALLAARPLLSALDLEAAWVACFPADVDRGHVLRTWVY</sequence>
<protein>
    <submittedName>
        <fullName evidence="1">Uncharacterized protein</fullName>
    </submittedName>
</protein>
<dbReference type="InterPro" id="IPR011990">
    <property type="entry name" value="TPR-like_helical_dom_sf"/>
</dbReference>
<gene>
    <name evidence="1" type="ORF">BE08_43100</name>
</gene>
<proteinExistence type="predicted"/>
<organism evidence="1 2">
    <name type="scientific">Sorangium cellulosum</name>
    <name type="common">Polyangium cellulosum</name>
    <dbReference type="NCBI Taxonomy" id="56"/>
    <lineage>
        <taxon>Bacteria</taxon>
        <taxon>Pseudomonadati</taxon>
        <taxon>Myxococcota</taxon>
        <taxon>Polyangia</taxon>
        <taxon>Polyangiales</taxon>
        <taxon>Polyangiaceae</taxon>
        <taxon>Sorangium</taxon>
    </lineage>
</organism>
<dbReference type="AlphaFoldDB" id="A0A150P1P3"/>
<reference evidence="1 2" key="1">
    <citation type="submission" date="2014-02" db="EMBL/GenBank/DDBJ databases">
        <title>The small core and large imbalanced accessory genome model reveals a collaborative survival strategy of Sorangium cellulosum strains in nature.</title>
        <authorList>
            <person name="Han K."/>
            <person name="Peng R."/>
            <person name="Blom J."/>
            <person name="Li Y.-Z."/>
        </authorList>
    </citation>
    <scope>NUCLEOTIDE SEQUENCE [LARGE SCALE GENOMIC DNA]</scope>
    <source>
        <strain evidence="1 2">So0157-25</strain>
    </source>
</reference>
<evidence type="ECO:0000313" key="1">
    <source>
        <dbReference type="EMBL" id="KYF49120.1"/>
    </source>
</evidence>
<dbReference type="InterPro" id="IPR019734">
    <property type="entry name" value="TPR_rpt"/>
</dbReference>
<dbReference type="InterPro" id="IPR014721">
    <property type="entry name" value="Ribsml_uS5_D2-typ_fold_subgr"/>
</dbReference>
<dbReference type="Gene3D" id="3.30.230.10">
    <property type="match status" value="1"/>
</dbReference>
<dbReference type="EMBL" id="JELY01003408">
    <property type="protein sequence ID" value="KYF49120.1"/>
    <property type="molecule type" value="Genomic_DNA"/>
</dbReference>
<name>A0A150P1P3_SORCE</name>